<proteinExistence type="inferred from homology"/>
<feature type="binding site" evidence="6">
    <location>
        <position position="65"/>
    </location>
    <ligand>
        <name>a divalent metal cation</name>
        <dbReference type="ChEBI" id="CHEBI:60240"/>
        <label>1</label>
    </ligand>
</feature>
<dbReference type="PANTHER" id="PTHR13799">
    <property type="entry name" value="NGG1 INTERACTING FACTOR 3"/>
    <property type="match status" value="1"/>
</dbReference>
<reference evidence="7" key="1">
    <citation type="submission" date="2023-05" db="EMBL/GenBank/DDBJ databases">
        <authorList>
            <person name="Zhang X."/>
        </authorList>
    </citation>
    <scope>NUCLEOTIDE SEQUENCE</scope>
    <source>
        <strain evidence="7">YF14B1</strain>
    </source>
</reference>
<dbReference type="AlphaFoldDB" id="A0AAE3UB38"/>
<dbReference type="Pfam" id="PF01784">
    <property type="entry name" value="DUF34_NIF3"/>
    <property type="match status" value="1"/>
</dbReference>
<comment type="subunit">
    <text evidence="2">Homohexamer.</text>
</comment>
<comment type="similarity">
    <text evidence="1 5">Belongs to the GTP cyclohydrolase I type 2/NIF3 family.</text>
</comment>
<feature type="binding site" evidence="6">
    <location>
        <position position="104"/>
    </location>
    <ligand>
        <name>a divalent metal cation</name>
        <dbReference type="ChEBI" id="CHEBI:60240"/>
        <label>1</label>
    </ligand>
</feature>
<feature type="binding site" evidence="6">
    <location>
        <position position="66"/>
    </location>
    <ligand>
        <name>a divalent metal cation</name>
        <dbReference type="ChEBI" id="CHEBI:60240"/>
        <label>1</label>
    </ligand>
</feature>
<evidence type="ECO:0000256" key="4">
    <source>
        <dbReference type="ARBA" id="ARBA00022723"/>
    </source>
</evidence>
<dbReference type="InterPro" id="IPR015867">
    <property type="entry name" value="N-reg_PII/ATP_PRibTrfase_C"/>
</dbReference>
<keyword evidence="4 5" id="KW-0479">Metal-binding</keyword>
<dbReference type="InterPro" id="IPR002678">
    <property type="entry name" value="DUF34/NIF3"/>
</dbReference>
<dbReference type="GO" id="GO:0046872">
    <property type="term" value="F:metal ion binding"/>
    <property type="evidence" value="ECO:0007669"/>
    <property type="project" value="UniProtKB-UniRule"/>
</dbReference>
<evidence type="ECO:0000256" key="1">
    <source>
        <dbReference type="ARBA" id="ARBA00006964"/>
    </source>
</evidence>
<accession>A0AAE3UB38</accession>
<protein>
    <recommendedName>
        <fullName evidence="3 5">GTP cyclohydrolase 1 type 2 homolog</fullName>
    </recommendedName>
</protein>
<dbReference type="FunFam" id="3.40.1390.30:FF:000001">
    <property type="entry name" value="GTP cyclohydrolase 1 type 2"/>
    <property type="match status" value="1"/>
</dbReference>
<evidence type="ECO:0000256" key="5">
    <source>
        <dbReference type="PIRNR" id="PIRNR037489"/>
    </source>
</evidence>
<evidence type="ECO:0000256" key="6">
    <source>
        <dbReference type="PIRSR" id="PIRSR602678-1"/>
    </source>
</evidence>
<dbReference type="Gene3D" id="3.40.1390.30">
    <property type="entry name" value="NIF3 (NGG1p interacting factor 3)-like"/>
    <property type="match status" value="1"/>
</dbReference>
<dbReference type="NCBIfam" id="TIGR00486">
    <property type="entry name" value="YbgI_SA1388"/>
    <property type="match status" value="1"/>
</dbReference>
<dbReference type="Proteomes" id="UP001241110">
    <property type="component" value="Unassembled WGS sequence"/>
</dbReference>
<dbReference type="GO" id="GO:0005737">
    <property type="term" value="C:cytoplasm"/>
    <property type="evidence" value="ECO:0007669"/>
    <property type="project" value="TreeGrafter"/>
</dbReference>
<evidence type="ECO:0000313" key="7">
    <source>
        <dbReference type="EMBL" id="MDJ1483993.1"/>
    </source>
</evidence>
<evidence type="ECO:0000256" key="2">
    <source>
        <dbReference type="ARBA" id="ARBA00011643"/>
    </source>
</evidence>
<dbReference type="InterPro" id="IPR017221">
    <property type="entry name" value="DUF34/NIF3_bac"/>
</dbReference>
<dbReference type="RefSeq" id="WP_313984673.1">
    <property type="nucleotide sequence ID" value="NZ_JASJOS010000013.1"/>
</dbReference>
<dbReference type="InterPro" id="IPR036069">
    <property type="entry name" value="DUF34/NIF3_sf"/>
</dbReference>
<sequence length="365" mass="40088">MTRIADVIKIMETWAPLAYQESYDNAGLLVGDAADAVKGILISLDTTEEVIDEAIAKGCNLVIAHHPIIFKGLKKINRTNYIGRTVVKAIQNNIAIYATHTNLDNVHNGVNFHIASRLGLQNIRVLSPKKQTLQKLVVFVPVEDTKVLLDALSSAGAGVIGNYSGCSFRVTGTGSFTPNETANPYIGQANQLEEVIENRIEVMFPTYLTGKVLAAMRQAHPYEEIAYYVTSLENENQEVGSGAIGTLAEPISETQFLQFLKDQMQTGCIRYTALRDKPIQKVAVCGGAGIFLLNDAIRAGADIFITSDVKYHEFFDADKRIVLADIGHYESEVFTKDLIFAHLSKKISNIAVNLSETTTNPVFYL</sequence>
<organism evidence="7 8">
    <name type="scientific">Xanthocytophaga flava</name>
    <dbReference type="NCBI Taxonomy" id="3048013"/>
    <lineage>
        <taxon>Bacteria</taxon>
        <taxon>Pseudomonadati</taxon>
        <taxon>Bacteroidota</taxon>
        <taxon>Cytophagia</taxon>
        <taxon>Cytophagales</taxon>
        <taxon>Rhodocytophagaceae</taxon>
        <taxon>Xanthocytophaga</taxon>
    </lineage>
</organism>
<dbReference type="EMBL" id="JASJOS010000013">
    <property type="protein sequence ID" value="MDJ1483993.1"/>
    <property type="molecule type" value="Genomic_DNA"/>
</dbReference>
<dbReference type="PANTHER" id="PTHR13799:SF14">
    <property type="entry name" value="GTP CYCLOHYDROLASE 1 TYPE 2 HOMOLOG"/>
    <property type="match status" value="1"/>
</dbReference>
<name>A0AAE3UB38_9BACT</name>
<feature type="binding site" evidence="6">
    <location>
        <position position="332"/>
    </location>
    <ligand>
        <name>a divalent metal cation</name>
        <dbReference type="ChEBI" id="CHEBI:60240"/>
        <label>1</label>
    </ligand>
</feature>
<comment type="caution">
    <text evidence="7">The sequence shown here is derived from an EMBL/GenBank/DDBJ whole genome shotgun (WGS) entry which is preliminary data.</text>
</comment>
<dbReference type="PIRSF" id="PIRSF037489">
    <property type="entry name" value="UCP037489_NIF3_YqfO"/>
    <property type="match status" value="1"/>
</dbReference>
<dbReference type="SUPFAM" id="SSF102705">
    <property type="entry name" value="NIF3 (NGG1p interacting factor 3)-like"/>
    <property type="match status" value="1"/>
</dbReference>
<feature type="binding site" evidence="6">
    <location>
        <position position="328"/>
    </location>
    <ligand>
        <name>a divalent metal cation</name>
        <dbReference type="ChEBI" id="CHEBI:60240"/>
        <label>1</label>
    </ligand>
</feature>
<gene>
    <name evidence="7" type="ORF">QNI16_26085</name>
</gene>
<evidence type="ECO:0000256" key="3">
    <source>
        <dbReference type="ARBA" id="ARBA00022112"/>
    </source>
</evidence>
<dbReference type="Gene3D" id="3.30.70.120">
    <property type="match status" value="1"/>
</dbReference>
<evidence type="ECO:0000313" key="8">
    <source>
        <dbReference type="Proteomes" id="UP001241110"/>
    </source>
</evidence>